<feature type="chain" id="PRO_5046599485" description="DUF2282 domain-containing protein" evidence="1">
    <location>
        <begin position="30"/>
        <end position="93"/>
    </location>
</feature>
<organism evidence="2 3">
    <name type="scientific">Aeromonas bivalvium</name>
    <dbReference type="NCBI Taxonomy" id="440079"/>
    <lineage>
        <taxon>Bacteria</taxon>
        <taxon>Pseudomonadati</taxon>
        <taxon>Pseudomonadota</taxon>
        <taxon>Gammaproteobacteria</taxon>
        <taxon>Aeromonadales</taxon>
        <taxon>Aeromonadaceae</taxon>
        <taxon>Aeromonas</taxon>
    </lineage>
</organism>
<keyword evidence="3" id="KW-1185">Reference proteome</keyword>
<feature type="signal peptide" evidence="1">
    <location>
        <begin position="1"/>
        <end position="29"/>
    </location>
</feature>
<accession>A0ABW9GUG9</accession>
<comment type="caution">
    <text evidence="2">The sequence shown here is derived from an EMBL/GenBank/DDBJ whole genome shotgun (WGS) entry which is preliminary data.</text>
</comment>
<protein>
    <recommendedName>
        <fullName evidence="4">DUF2282 domain-containing protein</fullName>
    </recommendedName>
</protein>
<dbReference type="Proteomes" id="UP001630969">
    <property type="component" value="Unassembled WGS sequence"/>
</dbReference>
<dbReference type="EMBL" id="JBGXBU010000011">
    <property type="protein sequence ID" value="MFM4894793.1"/>
    <property type="molecule type" value="Genomic_DNA"/>
</dbReference>
<proteinExistence type="predicted"/>
<dbReference type="GeneID" id="97222088"/>
<evidence type="ECO:0000256" key="1">
    <source>
        <dbReference type="SAM" id="SignalP"/>
    </source>
</evidence>
<name>A0ABW9GUG9_9GAMM</name>
<gene>
    <name evidence="2" type="ORF">ACEUDJ_18280</name>
</gene>
<evidence type="ECO:0008006" key="4">
    <source>
        <dbReference type="Google" id="ProtNLM"/>
    </source>
</evidence>
<dbReference type="RefSeq" id="WP_111874716.1">
    <property type="nucleotide sequence ID" value="NZ_JBGWZZ010000014.1"/>
</dbReference>
<evidence type="ECO:0000313" key="3">
    <source>
        <dbReference type="Proteomes" id="UP001630969"/>
    </source>
</evidence>
<reference evidence="2 3" key="1">
    <citation type="submission" date="2024-09" db="EMBL/GenBank/DDBJ databases">
        <title>Aeromonas strains Genome sequencing and assembly.</title>
        <authorList>
            <person name="Hu X."/>
            <person name="Tang B."/>
        </authorList>
    </citation>
    <scope>NUCLEOTIDE SEQUENCE [LARGE SCALE GENOMIC DNA]</scope>
    <source>
        <strain evidence="2 3">NB23SCDHY001</strain>
    </source>
</reference>
<evidence type="ECO:0000313" key="2">
    <source>
        <dbReference type="EMBL" id="MFM4894793.1"/>
    </source>
</evidence>
<sequence>MHATRKTMNRLAGAALAMAAISLSGAAFAEGASKPNTGQNGESQVHCYGVNSCKGHNDCKTADNACKGQGSCKGQGFLTMTREECNAKGGTIR</sequence>
<keyword evidence="1" id="KW-0732">Signal</keyword>